<dbReference type="EMBL" id="JANJHC010000043">
    <property type="protein sequence ID" value="MDA5624245.1"/>
    <property type="molecule type" value="Genomic_DNA"/>
</dbReference>
<dbReference type="InterPro" id="IPR009678">
    <property type="entry name" value="Phage_tail_completion_R"/>
</dbReference>
<reference evidence="1" key="1">
    <citation type="submission" date="2022-07" db="EMBL/GenBank/DDBJ databases">
        <title>Genome-based characterization of novel serogroup A variants of Pasteurella multocida.</title>
        <authorList>
            <person name="Prajapati A."/>
            <person name="Yogisharadhya R."/>
            <person name="Mohanty N."/>
            <person name="Chanda M."/>
            <person name="Mendem S.K."/>
            <person name="Siddaramappa S."/>
            <person name="Shivachandra S.B."/>
        </authorList>
    </citation>
    <scope>NUCLEOTIDE SEQUENCE</scope>
    <source>
        <strain evidence="1">NIVEDIPm19</strain>
    </source>
</reference>
<accession>A0A9X3ZMI5</accession>
<dbReference type="RefSeq" id="WP_195189180.1">
    <property type="nucleotide sequence ID" value="NZ_JADMLJ010000042.1"/>
</dbReference>
<evidence type="ECO:0000313" key="2">
    <source>
        <dbReference type="Proteomes" id="UP001145481"/>
    </source>
</evidence>
<sequence length="164" mass="18793">MKKPNQIRNVIEQSNPAFKTNPDLLQVYIDQGQIISTGAQSLSFEYQYTLNVIITDYAEDIAKIIVPVLAYLKVNQPEIFDNPQRREGAFKFVTDFNNNNTLDLSLEIKLTERVVQKSGENGEINLKYATEPTWNTESELTAEELKVILEDSVIFDREKLYGND</sequence>
<name>A0A9X3ZMI5_PASMD</name>
<gene>
    <name evidence="1" type="ORF">NM948_11990</name>
</gene>
<protein>
    <submittedName>
        <fullName evidence="1">Phage tail protein</fullName>
    </submittedName>
</protein>
<comment type="caution">
    <text evidence="1">The sequence shown here is derived from an EMBL/GenBank/DDBJ whole genome shotgun (WGS) entry which is preliminary data.</text>
</comment>
<evidence type="ECO:0000313" key="1">
    <source>
        <dbReference type="EMBL" id="MDA5624245.1"/>
    </source>
</evidence>
<dbReference type="Proteomes" id="UP001145481">
    <property type="component" value="Unassembled WGS sequence"/>
</dbReference>
<organism evidence="1 2">
    <name type="scientific">Pasteurella multocida</name>
    <dbReference type="NCBI Taxonomy" id="747"/>
    <lineage>
        <taxon>Bacteria</taxon>
        <taxon>Pseudomonadati</taxon>
        <taxon>Pseudomonadota</taxon>
        <taxon>Gammaproteobacteria</taxon>
        <taxon>Pasteurellales</taxon>
        <taxon>Pasteurellaceae</taxon>
        <taxon>Pasteurella</taxon>
    </lineage>
</organism>
<dbReference type="AlphaFoldDB" id="A0A9X3ZMI5"/>
<dbReference type="Pfam" id="PF06891">
    <property type="entry name" value="P2_Phage_GpR"/>
    <property type="match status" value="1"/>
</dbReference>
<proteinExistence type="predicted"/>